<feature type="compositionally biased region" description="Polar residues" evidence="1">
    <location>
        <begin position="150"/>
        <end position="180"/>
    </location>
</feature>
<evidence type="ECO:0000313" key="3">
    <source>
        <dbReference type="Proteomes" id="UP000287033"/>
    </source>
</evidence>
<dbReference type="EMBL" id="BEZZ01000313">
    <property type="protein sequence ID" value="GCC30604.1"/>
    <property type="molecule type" value="Genomic_DNA"/>
</dbReference>
<sequence length="323" mass="37482">MTSIDYGDCGFFFASVHKHFRERTIDSTFPDTEEIKPQTAKHSRKGKEKDKGGKEKSAPSKPEIPVQQIDLTKPHFTLHYVTEYGESDCFDIKKDTERQDEIQAMKRAWEAAEPGRAFKALQLRLHIMNYKTIDNTLLSTAGKEGENISEVPSESDTNDATTQEMQSADQSPVLEESQSTDVDKPLQDRSVVEEKWTRYVRTTRPVPVLLDEHIFEEQGKSKAEEIRKFRQRREMILEQREKERQARRQLKTQQLQMCEALQEALDEARNNIYQLRESYRNKLIEEESKQREIAAMEAALRAEQERKPGTSMSKIPKSSGKRK</sequence>
<dbReference type="PANTHER" id="PTHR46298:SF1">
    <property type="entry name" value="ANDROGLOBIN"/>
    <property type="match status" value="1"/>
</dbReference>
<evidence type="ECO:0008006" key="4">
    <source>
        <dbReference type="Google" id="ProtNLM"/>
    </source>
</evidence>
<comment type="caution">
    <text evidence="2">The sequence shown here is derived from an EMBL/GenBank/DDBJ whole genome shotgun (WGS) entry which is preliminary data.</text>
</comment>
<feature type="region of interest" description="Disordered" evidence="1">
    <location>
        <begin position="28"/>
        <end position="64"/>
    </location>
</feature>
<feature type="compositionally biased region" description="Basic and acidic residues" evidence="1">
    <location>
        <begin position="47"/>
        <end position="58"/>
    </location>
</feature>
<proteinExistence type="predicted"/>
<feature type="region of interest" description="Disordered" evidence="1">
    <location>
        <begin position="144"/>
        <end position="185"/>
    </location>
</feature>
<dbReference type="OMA" id="ARNNIYQ"/>
<dbReference type="OrthoDB" id="9374162at2759"/>
<evidence type="ECO:0000256" key="1">
    <source>
        <dbReference type="SAM" id="MobiDB-lite"/>
    </source>
</evidence>
<reference evidence="2 3" key="1">
    <citation type="journal article" date="2018" name="Nat. Ecol. Evol.">
        <title>Shark genomes provide insights into elasmobranch evolution and the origin of vertebrates.</title>
        <authorList>
            <person name="Hara Y"/>
            <person name="Yamaguchi K"/>
            <person name="Onimaru K"/>
            <person name="Kadota M"/>
            <person name="Koyanagi M"/>
            <person name="Keeley SD"/>
            <person name="Tatsumi K"/>
            <person name="Tanaka K"/>
            <person name="Motone F"/>
            <person name="Kageyama Y"/>
            <person name="Nozu R"/>
            <person name="Adachi N"/>
            <person name="Nishimura O"/>
            <person name="Nakagawa R"/>
            <person name="Tanegashima C"/>
            <person name="Kiyatake I"/>
            <person name="Matsumoto R"/>
            <person name="Murakumo K"/>
            <person name="Nishida K"/>
            <person name="Terakita A"/>
            <person name="Kuratani S"/>
            <person name="Sato K"/>
            <person name="Hyodo S Kuraku.S."/>
        </authorList>
    </citation>
    <scope>NUCLEOTIDE SEQUENCE [LARGE SCALE GENOMIC DNA]</scope>
</reference>
<name>A0A401SJK7_CHIPU</name>
<feature type="region of interest" description="Disordered" evidence="1">
    <location>
        <begin position="298"/>
        <end position="323"/>
    </location>
</feature>
<dbReference type="STRING" id="137246.A0A401SJK7"/>
<organism evidence="2 3">
    <name type="scientific">Chiloscyllium punctatum</name>
    <name type="common">Brownbanded bambooshark</name>
    <name type="synonym">Hemiscyllium punctatum</name>
    <dbReference type="NCBI Taxonomy" id="137246"/>
    <lineage>
        <taxon>Eukaryota</taxon>
        <taxon>Metazoa</taxon>
        <taxon>Chordata</taxon>
        <taxon>Craniata</taxon>
        <taxon>Vertebrata</taxon>
        <taxon>Chondrichthyes</taxon>
        <taxon>Elasmobranchii</taxon>
        <taxon>Galeomorphii</taxon>
        <taxon>Galeoidea</taxon>
        <taxon>Orectolobiformes</taxon>
        <taxon>Hemiscylliidae</taxon>
        <taxon>Chiloscyllium</taxon>
    </lineage>
</organism>
<keyword evidence="3" id="KW-1185">Reference proteome</keyword>
<dbReference type="InterPro" id="IPR053033">
    <property type="entry name" value="Androglobin-like"/>
</dbReference>
<evidence type="ECO:0000313" key="2">
    <source>
        <dbReference type="EMBL" id="GCC30604.1"/>
    </source>
</evidence>
<gene>
    <name evidence="2" type="ORF">chiPu_0009055</name>
</gene>
<feature type="compositionally biased region" description="Basic and acidic residues" evidence="1">
    <location>
        <begin position="298"/>
        <end position="308"/>
    </location>
</feature>
<dbReference type="AlphaFoldDB" id="A0A401SJK7"/>
<dbReference type="Proteomes" id="UP000287033">
    <property type="component" value="Unassembled WGS sequence"/>
</dbReference>
<protein>
    <recommendedName>
        <fullName evidence="4">Androglobin</fullName>
    </recommendedName>
</protein>
<accession>A0A401SJK7</accession>
<dbReference type="PANTHER" id="PTHR46298">
    <property type="entry name" value="ANDROGLOBIN"/>
    <property type="match status" value="1"/>
</dbReference>